<keyword evidence="4" id="KW-0378">Hydrolase</keyword>
<keyword evidence="7" id="KW-0732">Signal</keyword>
<dbReference type="InterPro" id="IPR047115">
    <property type="entry name" value="ARSB"/>
</dbReference>
<dbReference type="PROSITE" id="PS00523">
    <property type="entry name" value="SULFATASE_1"/>
    <property type="match status" value="1"/>
</dbReference>
<evidence type="ECO:0000313" key="10">
    <source>
        <dbReference type="Proteomes" id="UP001642540"/>
    </source>
</evidence>
<dbReference type="PANTHER" id="PTHR10342:SF273">
    <property type="entry name" value="RE14504P"/>
    <property type="match status" value="1"/>
</dbReference>
<dbReference type="Gene3D" id="3.40.720.10">
    <property type="entry name" value="Alkaline Phosphatase, subunit A"/>
    <property type="match status" value="1"/>
</dbReference>
<keyword evidence="10" id="KW-1185">Reference proteome</keyword>
<dbReference type="CDD" id="cd16029">
    <property type="entry name" value="4-S"/>
    <property type="match status" value="1"/>
</dbReference>
<comment type="similarity">
    <text evidence="2">Belongs to the sulfatase family.</text>
</comment>
<evidence type="ECO:0000259" key="8">
    <source>
        <dbReference type="Pfam" id="PF00884"/>
    </source>
</evidence>
<evidence type="ECO:0000256" key="2">
    <source>
        <dbReference type="ARBA" id="ARBA00008779"/>
    </source>
</evidence>
<dbReference type="Pfam" id="PF00884">
    <property type="entry name" value="Sulfatase"/>
    <property type="match status" value="1"/>
</dbReference>
<dbReference type="EMBL" id="CAXLJM020000088">
    <property type="protein sequence ID" value="CAL8131486.1"/>
    <property type="molecule type" value="Genomic_DNA"/>
</dbReference>
<evidence type="ECO:0000256" key="6">
    <source>
        <dbReference type="ARBA" id="ARBA00023180"/>
    </source>
</evidence>
<organism evidence="9 10">
    <name type="scientific">Orchesella dallaii</name>
    <dbReference type="NCBI Taxonomy" id="48710"/>
    <lineage>
        <taxon>Eukaryota</taxon>
        <taxon>Metazoa</taxon>
        <taxon>Ecdysozoa</taxon>
        <taxon>Arthropoda</taxon>
        <taxon>Hexapoda</taxon>
        <taxon>Collembola</taxon>
        <taxon>Entomobryomorpha</taxon>
        <taxon>Entomobryoidea</taxon>
        <taxon>Orchesellidae</taxon>
        <taxon>Orchesellinae</taxon>
        <taxon>Orchesella</taxon>
    </lineage>
</organism>
<protein>
    <recommendedName>
        <fullName evidence="8">Sulfatase N-terminal domain-containing protein</fullName>
    </recommendedName>
</protein>
<feature type="signal peptide" evidence="7">
    <location>
        <begin position="1"/>
        <end position="29"/>
    </location>
</feature>
<dbReference type="Gene3D" id="3.30.1120.10">
    <property type="match status" value="1"/>
</dbReference>
<dbReference type="Proteomes" id="UP001642540">
    <property type="component" value="Unassembled WGS sequence"/>
</dbReference>
<reference evidence="9 10" key="1">
    <citation type="submission" date="2024-08" db="EMBL/GenBank/DDBJ databases">
        <authorList>
            <person name="Cucini C."/>
            <person name="Frati F."/>
        </authorList>
    </citation>
    <scope>NUCLEOTIDE SEQUENCE [LARGE SCALE GENOMIC DNA]</scope>
</reference>
<keyword evidence="6" id="KW-0325">Glycoprotein</keyword>
<keyword evidence="3" id="KW-0479">Metal-binding</keyword>
<evidence type="ECO:0000256" key="1">
    <source>
        <dbReference type="ARBA" id="ARBA00001913"/>
    </source>
</evidence>
<keyword evidence="5" id="KW-0106">Calcium</keyword>
<feature type="chain" id="PRO_5046295651" description="Sulfatase N-terminal domain-containing protein" evidence="7">
    <location>
        <begin position="30"/>
        <end position="554"/>
    </location>
</feature>
<comment type="cofactor">
    <cofactor evidence="1">
        <name>Ca(2+)</name>
        <dbReference type="ChEBI" id="CHEBI:29108"/>
    </cofactor>
</comment>
<comment type="caution">
    <text evidence="9">The sequence shown here is derived from an EMBL/GenBank/DDBJ whole genome shotgun (WGS) entry which is preliminary data.</text>
</comment>
<evidence type="ECO:0000256" key="5">
    <source>
        <dbReference type="ARBA" id="ARBA00022837"/>
    </source>
</evidence>
<evidence type="ECO:0000313" key="9">
    <source>
        <dbReference type="EMBL" id="CAL8131486.1"/>
    </source>
</evidence>
<dbReference type="PROSITE" id="PS00149">
    <property type="entry name" value="SULFATASE_2"/>
    <property type="match status" value="1"/>
</dbReference>
<dbReference type="SUPFAM" id="SSF53649">
    <property type="entry name" value="Alkaline phosphatase-like"/>
    <property type="match status" value="1"/>
</dbReference>
<name>A0ABP1RN99_9HEXA</name>
<accession>A0ABP1RN99</accession>
<proteinExistence type="inferred from homology"/>
<feature type="domain" description="Sulfatase N-terminal" evidence="8">
    <location>
        <begin position="36"/>
        <end position="356"/>
    </location>
</feature>
<dbReference type="InterPro" id="IPR024607">
    <property type="entry name" value="Sulfatase_CS"/>
</dbReference>
<sequence length="554" mass="62563">MSKFSFSNKIMSQSRYVLLLLCVVKVVGSVENLSRPNIIFILADDAGWNDFSFHGSAQIPTPNIDALAFSGAVLNNYYASPLCTPSRGAIVTGKHPIHIGLQHYVIRGDTATGLPLSEKILPEYMRELGYSTHLVGKWHLGHAERVYSPTYRGFDSHFGYWLGYQDYYDHTCADAGYWGYDFRKNMDVVYQPFGRYNTDTFTQESVQIIQEQPTEKPLFLMVSHTAPHTGSDYNPLQAPQENIDKFQDSIEDENRRVYAAMVDKLDESVGKIVAALAEKEMLNNTVIIFASDNGGAPEGYNLNYGSNWPLRGVKNTLWEGGTRVAACIWSPNILNRVSSDMMHVSDWLPTLYEAAGGNVTNLGQIDGVSLWNTLTKGEPSPRHELLYNIDDVYNNSAVRFESWKLVQGNISTLDFAPVPWDGWYGHYTHNTTVTDLLPQILRSRVALSLQSIGFSLEAEAVKQLQQAADIRVRCNETLPEITCDPYTRPCLFNVLEDPCEKRNLANEESILVEQMLALLKSYNDTAREMIDLSHHPEAAPVNWDFVWTNWKDYL</sequence>
<gene>
    <name evidence="9" type="ORF">ODALV1_LOCUS24206</name>
</gene>
<evidence type="ECO:0000256" key="3">
    <source>
        <dbReference type="ARBA" id="ARBA00022723"/>
    </source>
</evidence>
<evidence type="ECO:0000256" key="4">
    <source>
        <dbReference type="ARBA" id="ARBA00022801"/>
    </source>
</evidence>
<dbReference type="PANTHER" id="PTHR10342">
    <property type="entry name" value="ARYLSULFATASE"/>
    <property type="match status" value="1"/>
</dbReference>
<evidence type="ECO:0000256" key="7">
    <source>
        <dbReference type="SAM" id="SignalP"/>
    </source>
</evidence>
<dbReference type="InterPro" id="IPR017850">
    <property type="entry name" value="Alkaline_phosphatase_core_sf"/>
</dbReference>
<dbReference type="InterPro" id="IPR000917">
    <property type="entry name" value="Sulfatase_N"/>
</dbReference>